<keyword evidence="7" id="KW-0503">Monooxygenase</keyword>
<dbReference type="InterPro" id="IPR036396">
    <property type="entry name" value="Cyt_P450_sf"/>
</dbReference>
<dbReference type="GO" id="GO:0020037">
    <property type="term" value="F:heme binding"/>
    <property type="evidence" value="ECO:0007669"/>
    <property type="project" value="InterPro"/>
</dbReference>
<evidence type="ECO:0000256" key="1">
    <source>
        <dbReference type="ARBA" id="ARBA00001971"/>
    </source>
</evidence>
<reference evidence="8" key="2">
    <citation type="submission" date="2023-06" db="EMBL/GenBank/DDBJ databases">
        <authorList>
            <consortium name="Lawrence Berkeley National Laboratory"/>
            <person name="Mondo S.J."/>
            <person name="Hensen N."/>
            <person name="Bonometti L."/>
            <person name="Westerberg I."/>
            <person name="Brannstrom I.O."/>
            <person name="Guillou S."/>
            <person name="Cros-Aarteil S."/>
            <person name="Calhoun S."/>
            <person name="Haridas S."/>
            <person name="Kuo A."/>
            <person name="Pangilinan J."/>
            <person name="Riley R."/>
            <person name="Labutti K."/>
            <person name="Andreopoulos B."/>
            <person name="Lipzen A."/>
            <person name="Chen C."/>
            <person name="Yanf M."/>
            <person name="Daum C."/>
            <person name="Ng V."/>
            <person name="Clum A."/>
            <person name="Steindorff A."/>
            <person name="Ohm R."/>
            <person name="Martin F."/>
            <person name="Silar P."/>
            <person name="Natvig D."/>
            <person name="Lalanne C."/>
            <person name="Gautier V."/>
            <person name="Ament-Velasquez S.L."/>
            <person name="Kruys A."/>
            <person name="Hutchinson M.I."/>
            <person name="Powell A.J."/>
            <person name="Barry K."/>
            <person name="Miller A.N."/>
            <person name="Grigoriev I.V."/>
            <person name="Debuchy R."/>
            <person name="Gladieux P."/>
            <person name="Thoren M.H."/>
            <person name="Johannesson H."/>
        </authorList>
    </citation>
    <scope>NUCLEOTIDE SEQUENCE</scope>
    <source>
        <strain evidence="8">PSN324</strain>
    </source>
</reference>
<dbReference type="PANTHER" id="PTHR24305:SF232">
    <property type="entry name" value="P450, PUTATIVE (EUROFUNG)-RELATED"/>
    <property type="match status" value="1"/>
</dbReference>
<proteinExistence type="inferred from homology"/>
<feature type="binding site" description="axial binding residue" evidence="6">
    <location>
        <position position="495"/>
    </location>
    <ligand>
        <name>heme</name>
        <dbReference type="ChEBI" id="CHEBI:30413"/>
    </ligand>
    <ligandPart>
        <name>Fe</name>
        <dbReference type="ChEBI" id="CHEBI:18248"/>
    </ligandPart>
</feature>
<dbReference type="SUPFAM" id="SSF48264">
    <property type="entry name" value="Cytochrome P450"/>
    <property type="match status" value="1"/>
</dbReference>
<gene>
    <name evidence="8" type="ORF">QBC42DRAFT_304082</name>
</gene>
<keyword evidence="9" id="KW-1185">Reference proteome</keyword>
<keyword evidence="4 6" id="KW-0479">Metal-binding</keyword>
<sequence>MFIGYNLQPYDSPLRRAKTSIIAGPLGAISELANPKTRIARTTTALFAPIATLAVWYAISWLRSPLRKYPGPFWAGFTNLWRLSQSVFWPDEYADTIKKLHEKYGPVLRIGPNTLDLDYPELLKVIYTTDGKWVKTEMYDNNSTMMDGQQVWTIFSTRDQAYHARVKRSIVKYFTLASALNLEPHMDVEIGDFVKHLDDRFAADVQSPKEFDLVEWINYFAWDQASTMTFSKRYGYMDAGRDFDGTLLVSEKTFNYFQVVSQMPWLDSVLDKNPIVSIGPPNMQEASRLAAEAYAARVAGEDKSYDPGRPDYMQHFLDSKRTHPDLVDDKIVMTYLIVNIIAAADTTAITLQAIFYHLMKHPRAQRRVVQQVRSQAWDKDEVVPYARARHLDYLEAVIKESRRLHPVLGYCLERYVPKDGSGLALPDGSVVPAGTGVGLNAYVIGRNKGLFGEDAEEFRPERWLRQDGEGEEAYKTRMHRMNAADFGFGAGSRVCLGRHLATVEVYKVVATLLNRYDMELVDPEREWKVAKGFFMRPKHGLMTRFTVRD</sequence>
<keyword evidence="7" id="KW-0560">Oxidoreductase</keyword>
<evidence type="ECO:0000256" key="7">
    <source>
        <dbReference type="RuleBase" id="RU000461"/>
    </source>
</evidence>
<dbReference type="PROSITE" id="PS00086">
    <property type="entry name" value="CYTOCHROME_P450"/>
    <property type="match status" value="1"/>
</dbReference>
<dbReference type="InterPro" id="IPR017972">
    <property type="entry name" value="Cyt_P450_CS"/>
</dbReference>
<dbReference type="Proteomes" id="UP001321749">
    <property type="component" value="Unassembled WGS sequence"/>
</dbReference>
<dbReference type="PANTHER" id="PTHR24305">
    <property type="entry name" value="CYTOCHROME P450"/>
    <property type="match status" value="1"/>
</dbReference>
<dbReference type="InterPro" id="IPR002401">
    <property type="entry name" value="Cyt_P450_E_grp-I"/>
</dbReference>
<comment type="similarity">
    <text evidence="2 7">Belongs to the cytochrome P450 family.</text>
</comment>
<evidence type="ECO:0000313" key="8">
    <source>
        <dbReference type="EMBL" id="KAK4464411.1"/>
    </source>
</evidence>
<organism evidence="8 9">
    <name type="scientific">Cladorrhinum samala</name>
    <dbReference type="NCBI Taxonomy" id="585594"/>
    <lineage>
        <taxon>Eukaryota</taxon>
        <taxon>Fungi</taxon>
        <taxon>Dikarya</taxon>
        <taxon>Ascomycota</taxon>
        <taxon>Pezizomycotina</taxon>
        <taxon>Sordariomycetes</taxon>
        <taxon>Sordariomycetidae</taxon>
        <taxon>Sordariales</taxon>
        <taxon>Podosporaceae</taxon>
        <taxon>Cladorrhinum</taxon>
    </lineage>
</organism>
<name>A0AAV9HUK7_9PEZI</name>
<evidence type="ECO:0000256" key="3">
    <source>
        <dbReference type="ARBA" id="ARBA00022617"/>
    </source>
</evidence>
<evidence type="ECO:0000313" key="9">
    <source>
        <dbReference type="Proteomes" id="UP001321749"/>
    </source>
</evidence>
<comment type="cofactor">
    <cofactor evidence="1 6">
        <name>heme</name>
        <dbReference type="ChEBI" id="CHEBI:30413"/>
    </cofactor>
</comment>
<comment type="caution">
    <text evidence="8">The sequence shown here is derived from an EMBL/GenBank/DDBJ whole genome shotgun (WGS) entry which is preliminary data.</text>
</comment>
<evidence type="ECO:0000256" key="5">
    <source>
        <dbReference type="ARBA" id="ARBA00023004"/>
    </source>
</evidence>
<dbReference type="InterPro" id="IPR001128">
    <property type="entry name" value="Cyt_P450"/>
</dbReference>
<evidence type="ECO:0000256" key="4">
    <source>
        <dbReference type="ARBA" id="ARBA00022723"/>
    </source>
</evidence>
<dbReference type="Gene3D" id="1.10.630.10">
    <property type="entry name" value="Cytochrome P450"/>
    <property type="match status" value="1"/>
</dbReference>
<dbReference type="PRINTS" id="PR00463">
    <property type="entry name" value="EP450I"/>
</dbReference>
<dbReference type="GO" id="GO:0016705">
    <property type="term" value="F:oxidoreductase activity, acting on paired donors, with incorporation or reduction of molecular oxygen"/>
    <property type="evidence" value="ECO:0007669"/>
    <property type="project" value="InterPro"/>
</dbReference>
<dbReference type="PRINTS" id="PR00385">
    <property type="entry name" value="P450"/>
</dbReference>
<keyword evidence="5 6" id="KW-0408">Iron</keyword>
<dbReference type="EMBL" id="MU864948">
    <property type="protein sequence ID" value="KAK4464411.1"/>
    <property type="molecule type" value="Genomic_DNA"/>
</dbReference>
<dbReference type="CDD" id="cd11060">
    <property type="entry name" value="CYP57A1-like"/>
    <property type="match status" value="1"/>
</dbReference>
<accession>A0AAV9HUK7</accession>
<evidence type="ECO:0000256" key="2">
    <source>
        <dbReference type="ARBA" id="ARBA00010617"/>
    </source>
</evidence>
<reference evidence="8" key="1">
    <citation type="journal article" date="2023" name="Mol. Phylogenet. Evol.">
        <title>Genome-scale phylogeny and comparative genomics of the fungal order Sordariales.</title>
        <authorList>
            <person name="Hensen N."/>
            <person name="Bonometti L."/>
            <person name="Westerberg I."/>
            <person name="Brannstrom I.O."/>
            <person name="Guillou S."/>
            <person name="Cros-Aarteil S."/>
            <person name="Calhoun S."/>
            <person name="Haridas S."/>
            <person name="Kuo A."/>
            <person name="Mondo S."/>
            <person name="Pangilinan J."/>
            <person name="Riley R."/>
            <person name="LaButti K."/>
            <person name="Andreopoulos B."/>
            <person name="Lipzen A."/>
            <person name="Chen C."/>
            <person name="Yan M."/>
            <person name="Daum C."/>
            <person name="Ng V."/>
            <person name="Clum A."/>
            <person name="Steindorff A."/>
            <person name="Ohm R.A."/>
            <person name="Martin F."/>
            <person name="Silar P."/>
            <person name="Natvig D.O."/>
            <person name="Lalanne C."/>
            <person name="Gautier V."/>
            <person name="Ament-Velasquez S.L."/>
            <person name="Kruys A."/>
            <person name="Hutchinson M.I."/>
            <person name="Powell A.J."/>
            <person name="Barry K."/>
            <person name="Miller A.N."/>
            <person name="Grigoriev I.V."/>
            <person name="Debuchy R."/>
            <person name="Gladieux P."/>
            <person name="Hiltunen Thoren M."/>
            <person name="Johannesson H."/>
        </authorList>
    </citation>
    <scope>NUCLEOTIDE SEQUENCE</scope>
    <source>
        <strain evidence="8">PSN324</strain>
    </source>
</reference>
<protein>
    <submittedName>
        <fullName evidence="8">Pisatin demethylase</fullName>
    </submittedName>
</protein>
<keyword evidence="3 6" id="KW-0349">Heme</keyword>
<dbReference type="GO" id="GO:0005506">
    <property type="term" value="F:iron ion binding"/>
    <property type="evidence" value="ECO:0007669"/>
    <property type="project" value="InterPro"/>
</dbReference>
<evidence type="ECO:0000256" key="6">
    <source>
        <dbReference type="PIRSR" id="PIRSR602401-1"/>
    </source>
</evidence>
<dbReference type="Pfam" id="PF00067">
    <property type="entry name" value="p450"/>
    <property type="match status" value="1"/>
</dbReference>
<dbReference type="AlphaFoldDB" id="A0AAV9HUK7"/>
<dbReference type="InterPro" id="IPR050121">
    <property type="entry name" value="Cytochrome_P450_monoxygenase"/>
</dbReference>
<dbReference type="GO" id="GO:0004497">
    <property type="term" value="F:monooxygenase activity"/>
    <property type="evidence" value="ECO:0007669"/>
    <property type="project" value="UniProtKB-KW"/>
</dbReference>